<feature type="transmembrane region" description="Helical" evidence="1">
    <location>
        <begin position="119"/>
        <end position="141"/>
    </location>
</feature>
<dbReference type="Proteomes" id="UP001331761">
    <property type="component" value="Unassembled WGS sequence"/>
</dbReference>
<reference evidence="2 3" key="1">
    <citation type="submission" date="2019-10" db="EMBL/GenBank/DDBJ databases">
        <title>Assembly and Annotation for the nematode Trichostrongylus colubriformis.</title>
        <authorList>
            <person name="Martin J."/>
        </authorList>
    </citation>
    <scope>NUCLEOTIDE SEQUENCE [LARGE SCALE GENOMIC DNA]</scope>
    <source>
        <strain evidence="2">G859</strain>
        <tissue evidence="2">Whole worm</tissue>
    </source>
</reference>
<keyword evidence="1" id="KW-1133">Transmembrane helix</keyword>
<accession>A0AAN8IFS6</accession>
<sequence length="166" mass="18020">GTGRRTDCGVGGPVASVSRRMGFASDWLEAAFGRWTQRSAAARGATRRLLCVHGFGAFVRALAHAPDPVAAKCACLALSTLFVHIFILFRPQRIRWAQLCTALLLVVDCLTSKPGHDTLFPVILATFAIYTLLTLPFYLILGGTIILSVSQTSLFVLFAQPLRTNE</sequence>
<feature type="non-terminal residue" evidence="2">
    <location>
        <position position="166"/>
    </location>
</feature>
<dbReference type="AlphaFoldDB" id="A0AAN8IFS6"/>
<keyword evidence="1" id="KW-0472">Membrane</keyword>
<proteinExistence type="predicted"/>
<keyword evidence="1" id="KW-0812">Transmembrane</keyword>
<gene>
    <name evidence="2" type="ORF">GCK32_021627</name>
</gene>
<feature type="transmembrane region" description="Helical" evidence="1">
    <location>
        <begin position="69"/>
        <end position="89"/>
    </location>
</feature>
<protein>
    <submittedName>
        <fullName evidence="2">Uncharacterized protein</fullName>
    </submittedName>
</protein>
<evidence type="ECO:0000256" key="1">
    <source>
        <dbReference type="SAM" id="Phobius"/>
    </source>
</evidence>
<evidence type="ECO:0000313" key="2">
    <source>
        <dbReference type="EMBL" id="KAK5968208.1"/>
    </source>
</evidence>
<comment type="caution">
    <text evidence="2">The sequence shown here is derived from an EMBL/GenBank/DDBJ whole genome shotgun (WGS) entry which is preliminary data.</text>
</comment>
<feature type="non-terminal residue" evidence="2">
    <location>
        <position position="1"/>
    </location>
</feature>
<dbReference type="EMBL" id="WIXE01021639">
    <property type="protein sequence ID" value="KAK5968208.1"/>
    <property type="molecule type" value="Genomic_DNA"/>
</dbReference>
<evidence type="ECO:0000313" key="3">
    <source>
        <dbReference type="Proteomes" id="UP001331761"/>
    </source>
</evidence>
<keyword evidence="3" id="KW-1185">Reference proteome</keyword>
<name>A0AAN8IFS6_TRICO</name>
<organism evidence="2 3">
    <name type="scientific">Trichostrongylus colubriformis</name>
    <name type="common">Black scour worm</name>
    <dbReference type="NCBI Taxonomy" id="6319"/>
    <lineage>
        <taxon>Eukaryota</taxon>
        <taxon>Metazoa</taxon>
        <taxon>Ecdysozoa</taxon>
        <taxon>Nematoda</taxon>
        <taxon>Chromadorea</taxon>
        <taxon>Rhabditida</taxon>
        <taxon>Rhabditina</taxon>
        <taxon>Rhabditomorpha</taxon>
        <taxon>Strongyloidea</taxon>
        <taxon>Trichostrongylidae</taxon>
        <taxon>Trichostrongylus</taxon>
    </lineage>
</organism>